<keyword evidence="3" id="KW-0812">Transmembrane</keyword>
<dbReference type="InterPro" id="IPR036322">
    <property type="entry name" value="WD40_repeat_dom_sf"/>
</dbReference>
<feature type="transmembrane region" description="Helical" evidence="3">
    <location>
        <begin position="341"/>
        <end position="359"/>
    </location>
</feature>
<protein>
    <submittedName>
        <fullName evidence="5">Regulatory protein BlaR1</fullName>
    </submittedName>
</protein>
<evidence type="ECO:0000256" key="1">
    <source>
        <dbReference type="PROSITE-ProRule" id="PRU00221"/>
    </source>
</evidence>
<dbReference type="Proteomes" id="UP000320735">
    <property type="component" value="Unassembled WGS sequence"/>
</dbReference>
<proteinExistence type="predicted"/>
<dbReference type="CDD" id="cd00200">
    <property type="entry name" value="WD40"/>
    <property type="match status" value="1"/>
</dbReference>
<feature type="transmembrane region" description="Helical" evidence="3">
    <location>
        <begin position="126"/>
        <end position="148"/>
    </location>
</feature>
<sequence>MTAWIEAFAELPMIIYVLGKLTVLLGAVWVIHFALVRRNPRWRVLLWRGLMLGMILLPVVELLSPSWNLSITSTSAPTPTRIESTVRPETSQQPFPEPTMPNVADVDISAITKSGPPSQSFDRLNWFTSQLMTCFIGFWAIVTFILSVRRVVGSILVRRTIARANPIPVTVRSLFNRLAIDLAGLQKVEVKIAPDDCSPYLAGVLRPVIVIPRRMAESSRRDELRAAAAHELAHLFHRDHLWSQMAGWLSIPLWFHPLVWKLAAAHANACETVADAVAAGHSGGRQAYSHTLARIALTHFGYAANPQYVPMFRTSKITRRLRSLHSGLNAGQLTRFRIRSTIVIGILVLWGLGSMRVVVGEPPNPKPNDDVKRDVGSPATPPKPQVIKLHDLIHENERAEAIAFNPTGELLVTGGWESKEPEDFDDWENGLTPGCMRLWDVKTGRELGRYDGDFGAILGVAFSPNGRLIATAGRMADKPKIGSVKLWDVNTKRIKASLLGHANWVLSTAFSPDGTLLASGGFGGDVKIWDVAAEKLIQTLPRFAGTAEAVTFSPDGKLLAIGLRNGIVNLCNVGSWEVVATLDGSTPIEDEYDSYYLRDTQFSPDGRAIVTAGHLYNKGKGRNDRPGRVRIWDVAKRDLTMELSTGRLQSSAAFSHRGQYVAVGSMSRLDVWNAQSGKQFYGENQQTGSSSTAMSFSPVDSIFAYADGVRRVRIFRVIEE</sequence>
<dbReference type="PROSITE" id="PS50294">
    <property type="entry name" value="WD_REPEATS_REGION"/>
    <property type="match status" value="1"/>
</dbReference>
<feature type="compositionally biased region" description="Polar residues" evidence="2">
    <location>
        <begin position="73"/>
        <end position="94"/>
    </location>
</feature>
<dbReference type="Gene3D" id="2.130.10.10">
    <property type="entry name" value="YVTN repeat-like/Quinoprotein amine dehydrogenase"/>
    <property type="match status" value="2"/>
</dbReference>
<feature type="transmembrane region" description="Helical" evidence="3">
    <location>
        <begin position="13"/>
        <end position="33"/>
    </location>
</feature>
<evidence type="ECO:0000256" key="2">
    <source>
        <dbReference type="SAM" id="MobiDB-lite"/>
    </source>
</evidence>
<dbReference type="PROSITE" id="PS50082">
    <property type="entry name" value="WD_REPEATS_2"/>
    <property type="match status" value="1"/>
</dbReference>
<evidence type="ECO:0000256" key="3">
    <source>
        <dbReference type="SAM" id="Phobius"/>
    </source>
</evidence>
<dbReference type="PANTHER" id="PTHR19879:SF9">
    <property type="entry name" value="TRANSCRIPTION INITIATION FACTOR TFIID SUBUNIT 5"/>
    <property type="match status" value="1"/>
</dbReference>
<evidence type="ECO:0000313" key="6">
    <source>
        <dbReference type="Proteomes" id="UP000320735"/>
    </source>
</evidence>
<dbReference type="AlphaFoldDB" id="A0A5C6AUF1"/>
<dbReference type="InterPro" id="IPR001680">
    <property type="entry name" value="WD40_rpt"/>
</dbReference>
<dbReference type="Gene3D" id="3.30.2010.10">
    <property type="entry name" value="Metalloproteases ('zincins'), catalytic domain"/>
    <property type="match status" value="1"/>
</dbReference>
<organism evidence="5 6">
    <name type="scientific">Symmachiella macrocystis</name>
    <dbReference type="NCBI Taxonomy" id="2527985"/>
    <lineage>
        <taxon>Bacteria</taxon>
        <taxon>Pseudomonadati</taxon>
        <taxon>Planctomycetota</taxon>
        <taxon>Planctomycetia</taxon>
        <taxon>Planctomycetales</taxon>
        <taxon>Planctomycetaceae</taxon>
        <taxon>Symmachiella</taxon>
    </lineage>
</organism>
<feature type="repeat" description="WD" evidence="1">
    <location>
        <begin position="498"/>
        <end position="539"/>
    </location>
</feature>
<keyword evidence="6" id="KW-1185">Reference proteome</keyword>
<feature type="domain" description="Peptidase M56" evidence="4">
    <location>
        <begin position="23"/>
        <end position="322"/>
    </location>
</feature>
<dbReference type="Pfam" id="PF00400">
    <property type="entry name" value="WD40"/>
    <property type="match status" value="2"/>
</dbReference>
<dbReference type="SMART" id="SM00320">
    <property type="entry name" value="WD40"/>
    <property type="match status" value="6"/>
</dbReference>
<keyword evidence="3" id="KW-1133">Transmembrane helix</keyword>
<evidence type="ECO:0000313" key="5">
    <source>
        <dbReference type="EMBL" id="TWU03071.1"/>
    </source>
</evidence>
<reference evidence="5 6" key="1">
    <citation type="submission" date="2019-02" db="EMBL/GenBank/DDBJ databases">
        <title>Deep-cultivation of Planctomycetes and their phenomic and genomic characterization uncovers novel biology.</title>
        <authorList>
            <person name="Wiegand S."/>
            <person name="Jogler M."/>
            <person name="Boedeker C."/>
            <person name="Pinto D."/>
            <person name="Vollmers J."/>
            <person name="Rivas-Marin E."/>
            <person name="Kohn T."/>
            <person name="Peeters S.H."/>
            <person name="Heuer A."/>
            <person name="Rast P."/>
            <person name="Oberbeckmann S."/>
            <person name="Bunk B."/>
            <person name="Jeske O."/>
            <person name="Meyerdierks A."/>
            <person name="Storesund J.E."/>
            <person name="Kallscheuer N."/>
            <person name="Luecker S."/>
            <person name="Lage O.M."/>
            <person name="Pohl T."/>
            <person name="Merkel B.J."/>
            <person name="Hornburger P."/>
            <person name="Mueller R.-W."/>
            <person name="Bruemmer F."/>
            <person name="Labrenz M."/>
            <person name="Spormann A.M."/>
            <person name="Op Den Camp H."/>
            <person name="Overmann J."/>
            <person name="Amann R."/>
            <person name="Jetten M.S.M."/>
            <person name="Mascher T."/>
            <person name="Medema M.H."/>
            <person name="Devos D.P."/>
            <person name="Kaster A.-K."/>
            <person name="Ovreas L."/>
            <person name="Rohde M."/>
            <person name="Galperin M.Y."/>
            <person name="Jogler C."/>
        </authorList>
    </citation>
    <scope>NUCLEOTIDE SEQUENCE [LARGE SCALE GENOMIC DNA]</scope>
    <source>
        <strain evidence="5 6">CA54</strain>
    </source>
</reference>
<dbReference type="PANTHER" id="PTHR19879">
    <property type="entry name" value="TRANSCRIPTION INITIATION FACTOR TFIID"/>
    <property type="match status" value="1"/>
</dbReference>
<feature type="transmembrane region" description="Helical" evidence="3">
    <location>
        <begin position="45"/>
        <end position="64"/>
    </location>
</feature>
<feature type="region of interest" description="Disordered" evidence="2">
    <location>
        <begin position="73"/>
        <end position="98"/>
    </location>
</feature>
<gene>
    <name evidence="5" type="primary">blaR1_7</name>
    <name evidence="5" type="ORF">CA54_61550</name>
</gene>
<keyword evidence="3" id="KW-0472">Membrane</keyword>
<dbReference type="OrthoDB" id="291867at2"/>
<dbReference type="EMBL" id="SJPP01000006">
    <property type="protein sequence ID" value="TWU03071.1"/>
    <property type="molecule type" value="Genomic_DNA"/>
</dbReference>
<accession>A0A5C6AUF1</accession>
<feature type="region of interest" description="Disordered" evidence="2">
    <location>
        <begin position="361"/>
        <end position="384"/>
    </location>
</feature>
<dbReference type="Pfam" id="PF05569">
    <property type="entry name" value="Peptidase_M56"/>
    <property type="match status" value="1"/>
</dbReference>
<dbReference type="CDD" id="cd07341">
    <property type="entry name" value="M56_BlaR1_MecR1_like"/>
    <property type="match status" value="1"/>
</dbReference>
<dbReference type="InterPro" id="IPR008756">
    <property type="entry name" value="Peptidase_M56"/>
</dbReference>
<dbReference type="InterPro" id="IPR015943">
    <property type="entry name" value="WD40/YVTN_repeat-like_dom_sf"/>
</dbReference>
<evidence type="ECO:0000259" key="4">
    <source>
        <dbReference type="Pfam" id="PF05569"/>
    </source>
</evidence>
<keyword evidence="1" id="KW-0853">WD repeat</keyword>
<comment type="caution">
    <text evidence="5">The sequence shown here is derived from an EMBL/GenBank/DDBJ whole genome shotgun (WGS) entry which is preliminary data.</text>
</comment>
<dbReference type="SUPFAM" id="SSF50978">
    <property type="entry name" value="WD40 repeat-like"/>
    <property type="match status" value="1"/>
</dbReference>
<name>A0A5C6AUF1_9PLAN</name>